<dbReference type="Proteomes" id="UP000036681">
    <property type="component" value="Unplaced"/>
</dbReference>
<dbReference type="AlphaFoldDB" id="A0A0M3HKK9"/>
<evidence type="ECO:0000313" key="1">
    <source>
        <dbReference type="Proteomes" id="UP000036681"/>
    </source>
</evidence>
<keyword evidence="1" id="KW-1185">Reference proteome</keyword>
<reference evidence="2" key="1">
    <citation type="submission" date="2017-02" db="UniProtKB">
        <authorList>
            <consortium name="WormBaseParasite"/>
        </authorList>
    </citation>
    <scope>IDENTIFICATION</scope>
</reference>
<sequence>MTAYLFVVEVRLKLFEHFDLSFTVLSEYLCSVLLVKMHRLTVDSPRCIVQICSHLQHIIFLHASK</sequence>
<proteinExistence type="predicted"/>
<evidence type="ECO:0000313" key="2">
    <source>
        <dbReference type="WBParaSite" id="ALUE_0000205401-mRNA-1"/>
    </source>
</evidence>
<dbReference type="WBParaSite" id="ALUE_0000205401-mRNA-1">
    <property type="protein sequence ID" value="ALUE_0000205401-mRNA-1"/>
    <property type="gene ID" value="ALUE_0000205401"/>
</dbReference>
<protein>
    <submittedName>
        <fullName evidence="2">Ovule protein</fullName>
    </submittedName>
</protein>
<name>A0A0M3HKK9_ASCLU</name>
<organism evidence="1 2">
    <name type="scientific">Ascaris lumbricoides</name>
    <name type="common">Giant roundworm</name>
    <dbReference type="NCBI Taxonomy" id="6252"/>
    <lineage>
        <taxon>Eukaryota</taxon>
        <taxon>Metazoa</taxon>
        <taxon>Ecdysozoa</taxon>
        <taxon>Nematoda</taxon>
        <taxon>Chromadorea</taxon>
        <taxon>Rhabditida</taxon>
        <taxon>Spirurina</taxon>
        <taxon>Ascaridomorpha</taxon>
        <taxon>Ascaridoidea</taxon>
        <taxon>Ascarididae</taxon>
        <taxon>Ascaris</taxon>
    </lineage>
</organism>
<accession>A0A0M3HKK9</accession>